<evidence type="ECO:0000313" key="2">
    <source>
        <dbReference type="Proteomes" id="UP000672097"/>
    </source>
</evidence>
<reference evidence="1 2" key="1">
    <citation type="submission" date="2021-04" db="EMBL/GenBank/DDBJ databases">
        <title>The genome sequence of type strain Ideonella paludis KCTC 32238.</title>
        <authorList>
            <person name="Liu Y."/>
        </authorList>
    </citation>
    <scope>NUCLEOTIDE SEQUENCE [LARGE SCALE GENOMIC DNA]</scope>
    <source>
        <strain evidence="1 2">KCTC 32238</strain>
    </source>
</reference>
<protein>
    <submittedName>
        <fullName evidence="1">DUF1840 domain-containing protein</fullName>
    </submittedName>
</protein>
<keyword evidence="2" id="KW-1185">Reference proteome</keyword>
<dbReference type="InterPro" id="IPR014991">
    <property type="entry name" value="DUF1840"/>
</dbReference>
<gene>
    <name evidence="1" type="ORF">KAK11_14930</name>
</gene>
<dbReference type="EMBL" id="JAGQDG010000005">
    <property type="protein sequence ID" value="MBQ0936630.1"/>
    <property type="molecule type" value="Genomic_DNA"/>
</dbReference>
<dbReference type="RefSeq" id="WP_210809991.1">
    <property type="nucleotide sequence ID" value="NZ_JAGQDG010000005.1"/>
</dbReference>
<evidence type="ECO:0000313" key="1">
    <source>
        <dbReference type="EMBL" id="MBQ0936630.1"/>
    </source>
</evidence>
<name>A0ABS5DZN7_9BURK</name>
<comment type="caution">
    <text evidence="1">The sequence shown here is derived from an EMBL/GenBank/DDBJ whole genome shotgun (WGS) entry which is preliminary data.</text>
</comment>
<proteinExistence type="predicted"/>
<dbReference type="Proteomes" id="UP000672097">
    <property type="component" value="Unassembled WGS sequence"/>
</dbReference>
<accession>A0ABS5DZN7</accession>
<sequence>MIYKFKSKASGDVIMLGALGDRLLTLMGKEPATKGIIEPTAFSAAIAALQAAIADEERAQAQAQDDDEAAAPSISLRQRAWPLIDMMQRCQAADEPIVWGV</sequence>
<dbReference type="Pfam" id="PF08895">
    <property type="entry name" value="DUF1840"/>
    <property type="match status" value="1"/>
</dbReference>
<organism evidence="1 2">
    <name type="scientific">Ideonella paludis</name>
    <dbReference type="NCBI Taxonomy" id="1233411"/>
    <lineage>
        <taxon>Bacteria</taxon>
        <taxon>Pseudomonadati</taxon>
        <taxon>Pseudomonadota</taxon>
        <taxon>Betaproteobacteria</taxon>
        <taxon>Burkholderiales</taxon>
        <taxon>Sphaerotilaceae</taxon>
        <taxon>Ideonella</taxon>
    </lineage>
</organism>